<dbReference type="SUPFAM" id="SSF47598">
    <property type="entry name" value="Ribbon-helix-helix"/>
    <property type="match status" value="1"/>
</dbReference>
<feature type="region of interest" description="Disordered" evidence="1">
    <location>
        <begin position="90"/>
        <end position="111"/>
    </location>
</feature>
<dbReference type="GO" id="GO:0003677">
    <property type="term" value="F:DNA binding"/>
    <property type="evidence" value="ECO:0007669"/>
    <property type="project" value="UniProtKB-KW"/>
</dbReference>
<evidence type="ECO:0000313" key="3">
    <source>
        <dbReference type="EMBL" id="KAB1081921.1"/>
    </source>
</evidence>
<evidence type="ECO:0000259" key="2">
    <source>
        <dbReference type="Pfam" id="PF03869"/>
    </source>
</evidence>
<name>A0A6L3T8I5_9HYPH</name>
<protein>
    <submittedName>
        <fullName evidence="3">Arc family DNA-binding protein</fullName>
    </submittedName>
</protein>
<keyword evidence="3" id="KW-0238">DNA-binding</keyword>
<evidence type="ECO:0000256" key="1">
    <source>
        <dbReference type="SAM" id="MobiDB-lite"/>
    </source>
</evidence>
<reference evidence="3 4" key="1">
    <citation type="submission" date="2019-09" db="EMBL/GenBank/DDBJ databases">
        <title>YIM 48816 draft genome.</title>
        <authorList>
            <person name="Jiang L."/>
        </authorList>
    </citation>
    <scope>NUCLEOTIDE SEQUENCE [LARGE SCALE GENOMIC DNA]</scope>
    <source>
        <strain evidence="3 4">YIM 48816</strain>
    </source>
</reference>
<gene>
    <name evidence="3" type="ORF">F6X53_01090</name>
</gene>
<feature type="compositionally biased region" description="Basic and acidic residues" evidence="1">
    <location>
        <begin position="90"/>
        <end position="100"/>
    </location>
</feature>
<dbReference type="InterPro" id="IPR010985">
    <property type="entry name" value="Ribbon_hlx_hlx"/>
</dbReference>
<dbReference type="EMBL" id="VZZK01000001">
    <property type="protein sequence ID" value="KAB1081921.1"/>
    <property type="molecule type" value="Genomic_DNA"/>
</dbReference>
<dbReference type="Gene3D" id="1.10.1220.10">
    <property type="entry name" value="Met repressor-like"/>
    <property type="match status" value="1"/>
</dbReference>
<keyword evidence="4" id="KW-1185">Reference proteome</keyword>
<dbReference type="InterPro" id="IPR005569">
    <property type="entry name" value="Arc_DNA-bd_dom"/>
</dbReference>
<accession>A0A6L3T8I5</accession>
<organism evidence="3 4">
    <name type="scientific">Methylobacterium soli</name>
    <dbReference type="NCBI Taxonomy" id="553447"/>
    <lineage>
        <taxon>Bacteria</taxon>
        <taxon>Pseudomonadati</taxon>
        <taxon>Pseudomonadota</taxon>
        <taxon>Alphaproteobacteria</taxon>
        <taxon>Hyphomicrobiales</taxon>
        <taxon>Methylobacteriaceae</taxon>
        <taxon>Methylobacterium</taxon>
    </lineage>
</organism>
<dbReference type="AlphaFoldDB" id="A0A6L3T8I5"/>
<dbReference type="InterPro" id="IPR013321">
    <property type="entry name" value="Arc_rbn_hlx_hlx"/>
</dbReference>
<proteinExistence type="predicted"/>
<dbReference type="GO" id="GO:0006355">
    <property type="term" value="P:regulation of DNA-templated transcription"/>
    <property type="evidence" value="ECO:0007669"/>
    <property type="project" value="InterPro"/>
</dbReference>
<comment type="caution">
    <text evidence="3">The sequence shown here is derived from an EMBL/GenBank/DDBJ whole genome shotgun (WGS) entry which is preliminary data.</text>
</comment>
<dbReference type="OrthoDB" id="6890552at2"/>
<evidence type="ECO:0000313" key="4">
    <source>
        <dbReference type="Proteomes" id="UP000474159"/>
    </source>
</evidence>
<sequence length="111" mass="12286">MTRADPQMKIRLPDDLRDRIAELAKANGRSMNAEIVARLQSSVDGEGSEMISKAEAERLNGNMVALLDALEAGAKWALDGSSDYAKRVEEMKRRNDKNSKLDPLAESPTKR</sequence>
<feature type="domain" description="Arc-like DNA binding" evidence="2">
    <location>
        <begin position="3"/>
        <end position="47"/>
    </location>
</feature>
<dbReference type="Pfam" id="PF03869">
    <property type="entry name" value="Arc"/>
    <property type="match status" value="1"/>
</dbReference>
<dbReference type="Proteomes" id="UP000474159">
    <property type="component" value="Unassembled WGS sequence"/>
</dbReference>